<dbReference type="VEuPathDB" id="FungiDB:BD410DRAFT_293797"/>
<protein>
    <submittedName>
        <fullName evidence="1">Uncharacterized protein</fullName>
    </submittedName>
</protein>
<dbReference type="AlphaFoldDB" id="A0A4Y7Q3X3"/>
<evidence type="ECO:0000313" key="2">
    <source>
        <dbReference type="Proteomes" id="UP000294933"/>
    </source>
</evidence>
<organism evidence="1 2">
    <name type="scientific">Rickenella mellea</name>
    <dbReference type="NCBI Taxonomy" id="50990"/>
    <lineage>
        <taxon>Eukaryota</taxon>
        <taxon>Fungi</taxon>
        <taxon>Dikarya</taxon>
        <taxon>Basidiomycota</taxon>
        <taxon>Agaricomycotina</taxon>
        <taxon>Agaricomycetes</taxon>
        <taxon>Hymenochaetales</taxon>
        <taxon>Rickenellaceae</taxon>
        <taxon>Rickenella</taxon>
    </lineage>
</organism>
<accession>A0A4Y7Q3X3</accession>
<dbReference type="EMBL" id="ML170180">
    <property type="protein sequence ID" value="TDL21500.1"/>
    <property type="molecule type" value="Genomic_DNA"/>
</dbReference>
<keyword evidence="2" id="KW-1185">Reference proteome</keyword>
<dbReference type="Proteomes" id="UP000294933">
    <property type="component" value="Unassembled WGS sequence"/>
</dbReference>
<reference evidence="1 2" key="1">
    <citation type="submission" date="2018-06" db="EMBL/GenBank/DDBJ databases">
        <title>A transcriptomic atlas of mushroom development highlights an independent origin of complex multicellularity.</title>
        <authorList>
            <consortium name="DOE Joint Genome Institute"/>
            <person name="Krizsan K."/>
            <person name="Almasi E."/>
            <person name="Merenyi Z."/>
            <person name="Sahu N."/>
            <person name="Viragh M."/>
            <person name="Koszo T."/>
            <person name="Mondo S."/>
            <person name="Kiss B."/>
            <person name="Balint B."/>
            <person name="Kues U."/>
            <person name="Barry K."/>
            <person name="Hegedus J.C."/>
            <person name="Henrissat B."/>
            <person name="Johnson J."/>
            <person name="Lipzen A."/>
            <person name="Ohm R."/>
            <person name="Nagy I."/>
            <person name="Pangilinan J."/>
            <person name="Yan J."/>
            <person name="Xiong Y."/>
            <person name="Grigoriev I.V."/>
            <person name="Hibbett D.S."/>
            <person name="Nagy L.G."/>
        </authorList>
    </citation>
    <scope>NUCLEOTIDE SEQUENCE [LARGE SCALE GENOMIC DNA]</scope>
    <source>
        <strain evidence="1 2">SZMC22713</strain>
    </source>
</reference>
<proteinExistence type="predicted"/>
<gene>
    <name evidence="1" type="ORF">BD410DRAFT_293797</name>
</gene>
<sequence>MFPWDFRLSERGLGVGSSQVGVGRGHQQDPQQDNVQAQNGVCKCLHVVHRRYAPSTHFLRTWHGPSLYSYGHHGLFLDWKLGFLRTHDLIDNLELVQIVRQLNPWLDGVLKCVFDHPPFVRHSFGPLQAKFSNRCEVRKVRRGCPFFDRFRTCVPISSGISRYLKISPCTGPRFLAQPSVGTRLVLGNCRPFTLFARS</sequence>
<name>A0A4Y7Q3X3_9AGAM</name>
<evidence type="ECO:0000313" key="1">
    <source>
        <dbReference type="EMBL" id="TDL21500.1"/>
    </source>
</evidence>